<accession>A0A2G9YX68</accession>
<dbReference type="Proteomes" id="UP000230273">
    <property type="component" value="Unassembled WGS sequence"/>
</dbReference>
<dbReference type="EMBL" id="PCRP01000015">
    <property type="protein sequence ID" value="PIP23856.1"/>
    <property type="molecule type" value="Genomic_DNA"/>
</dbReference>
<reference evidence="1 2" key="1">
    <citation type="submission" date="2017-09" db="EMBL/GenBank/DDBJ databases">
        <title>Depth-based differentiation of microbial function through sediment-hosted aquifers and enrichment of novel symbionts in the deep terrestrial subsurface.</title>
        <authorList>
            <person name="Probst A.J."/>
            <person name="Ladd B."/>
            <person name="Jarett J.K."/>
            <person name="Geller-Mcgrath D.E."/>
            <person name="Sieber C.M."/>
            <person name="Emerson J.B."/>
            <person name="Anantharaman K."/>
            <person name="Thomas B.C."/>
            <person name="Malmstrom R."/>
            <person name="Stieglmeier M."/>
            <person name="Klingl A."/>
            <person name="Woyke T."/>
            <person name="Ryan C.M."/>
            <person name="Banfield J.F."/>
        </authorList>
    </citation>
    <scope>NUCLEOTIDE SEQUENCE [LARGE SCALE GENOMIC DNA]</scope>
    <source>
        <strain evidence="1">CG23_combo_of_CG06-09_8_20_14_all_38_19</strain>
    </source>
</reference>
<gene>
    <name evidence="1" type="ORF">COX36_00955</name>
</gene>
<proteinExistence type="predicted"/>
<protein>
    <submittedName>
        <fullName evidence="1">Uncharacterized protein</fullName>
    </submittedName>
</protein>
<evidence type="ECO:0000313" key="2">
    <source>
        <dbReference type="Proteomes" id="UP000230273"/>
    </source>
</evidence>
<sequence>MNPSSQQAAGYPVANGTSSFCGFHPHCKQWGIPAAKNKFHYEFLVIKFILSINPPLLILKDGAFFQKNNLGFLFSPTLKLELSKVMGWN</sequence>
<name>A0A2G9YX68_9BACT</name>
<evidence type="ECO:0000313" key="1">
    <source>
        <dbReference type="EMBL" id="PIP23856.1"/>
    </source>
</evidence>
<comment type="caution">
    <text evidence="1">The sequence shown here is derived from an EMBL/GenBank/DDBJ whole genome shotgun (WGS) entry which is preliminary data.</text>
</comment>
<organism evidence="1 2">
    <name type="scientific">Candidatus Nealsonbacteria bacterium CG23_combo_of_CG06-09_8_20_14_all_38_19</name>
    <dbReference type="NCBI Taxonomy" id="1974721"/>
    <lineage>
        <taxon>Bacteria</taxon>
        <taxon>Candidatus Nealsoniibacteriota</taxon>
    </lineage>
</organism>
<dbReference type="AlphaFoldDB" id="A0A2G9YX68"/>